<dbReference type="EMBL" id="BANI01000176">
    <property type="protein sequence ID" value="GAN97555.1"/>
    <property type="molecule type" value="Genomic_DNA"/>
</dbReference>
<gene>
    <name evidence="2" type="ORF">Geu3261_0200_010</name>
</gene>
<dbReference type="RefSeq" id="WP_048852001.1">
    <property type="nucleotide sequence ID" value="NZ_BANI01000176.1"/>
</dbReference>
<feature type="domain" description="Carboxymuconolactone decarboxylase-like" evidence="1">
    <location>
        <begin position="23"/>
        <end position="105"/>
    </location>
</feature>
<organism evidence="2 3">
    <name type="scientific">Komagataeibacter europaeus NBRC 3261</name>
    <dbReference type="NCBI Taxonomy" id="1234669"/>
    <lineage>
        <taxon>Bacteria</taxon>
        <taxon>Pseudomonadati</taxon>
        <taxon>Pseudomonadota</taxon>
        <taxon>Alphaproteobacteria</taxon>
        <taxon>Acetobacterales</taxon>
        <taxon>Acetobacteraceae</taxon>
        <taxon>Komagataeibacter</taxon>
    </lineage>
</organism>
<sequence length="112" mass="11306">MTDWNAYRAHLGDSIKAFAALSPDTIKGLQTLDGAAAHTGHLDAKTRELIALAVAVTTRCDGCISVHSTAAVKAGATKAEIAEALGVAVALNAGAATVYSSRVLDAVDTVTG</sequence>
<accession>A0A0D6Q3K1</accession>
<dbReference type="Proteomes" id="UP000032675">
    <property type="component" value="Unassembled WGS sequence"/>
</dbReference>
<dbReference type="GO" id="GO:0051920">
    <property type="term" value="F:peroxiredoxin activity"/>
    <property type="evidence" value="ECO:0007669"/>
    <property type="project" value="InterPro"/>
</dbReference>
<keyword evidence="2" id="KW-0560">Oxidoreductase</keyword>
<dbReference type="AlphaFoldDB" id="A0A0D6Q3K1"/>
<dbReference type="InterPro" id="IPR004675">
    <property type="entry name" value="AhpD_core"/>
</dbReference>
<dbReference type="PANTHER" id="PTHR33930:SF2">
    <property type="entry name" value="BLR3452 PROTEIN"/>
    <property type="match status" value="1"/>
</dbReference>
<dbReference type="Gene3D" id="1.20.1290.10">
    <property type="entry name" value="AhpD-like"/>
    <property type="match status" value="1"/>
</dbReference>
<evidence type="ECO:0000313" key="2">
    <source>
        <dbReference type="EMBL" id="GAN97555.1"/>
    </source>
</evidence>
<dbReference type="PANTHER" id="PTHR33930">
    <property type="entry name" value="ALKYL HYDROPEROXIDE REDUCTASE AHPD"/>
    <property type="match status" value="1"/>
</dbReference>
<name>A0A0D6Q3K1_KOMEU</name>
<proteinExistence type="predicted"/>
<comment type="caution">
    <text evidence="2">The sequence shown here is derived from an EMBL/GenBank/DDBJ whole genome shotgun (WGS) entry which is preliminary data.</text>
</comment>
<dbReference type="Pfam" id="PF02627">
    <property type="entry name" value="CMD"/>
    <property type="match status" value="1"/>
</dbReference>
<dbReference type="InterPro" id="IPR029032">
    <property type="entry name" value="AhpD-like"/>
</dbReference>
<evidence type="ECO:0000259" key="1">
    <source>
        <dbReference type="Pfam" id="PF02627"/>
    </source>
</evidence>
<keyword evidence="2" id="KW-0575">Peroxidase</keyword>
<evidence type="ECO:0000313" key="3">
    <source>
        <dbReference type="Proteomes" id="UP000032675"/>
    </source>
</evidence>
<protein>
    <submittedName>
        <fullName evidence="2">Alkylhydroperoxidase AhpD</fullName>
    </submittedName>
</protein>
<dbReference type="NCBIfam" id="TIGR00778">
    <property type="entry name" value="ahpD_dom"/>
    <property type="match status" value="1"/>
</dbReference>
<dbReference type="InterPro" id="IPR003779">
    <property type="entry name" value="CMD-like"/>
</dbReference>
<dbReference type="SUPFAM" id="SSF69118">
    <property type="entry name" value="AhpD-like"/>
    <property type="match status" value="1"/>
</dbReference>
<reference evidence="2 3" key="1">
    <citation type="submission" date="2012-11" db="EMBL/GenBank/DDBJ databases">
        <title>Whole genome sequence of Gluconacetobacter europaeus NBRC3261.</title>
        <authorList>
            <person name="Azuma Y."/>
            <person name="Higashiura N."/>
            <person name="Hirakawa H."/>
            <person name="Matsushita K."/>
        </authorList>
    </citation>
    <scope>NUCLEOTIDE SEQUENCE [LARGE SCALE GENOMIC DNA]</scope>
    <source>
        <strain evidence="2 3">NBRC 3261</strain>
    </source>
</reference>